<dbReference type="SUPFAM" id="SSF46689">
    <property type="entry name" value="Homeodomain-like"/>
    <property type="match status" value="1"/>
</dbReference>
<dbReference type="PROSITE" id="PS50977">
    <property type="entry name" value="HTH_TETR_2"/>
    <property type="match status" value="1"/>
</dbReference>
<dbReference type="Proteomes" id="UP001432995">
    <property type="component" value="Unassembled WGS sequence"/>
</dbReference>
<dbReference type="InterPro" id="IPR009057">
    <property type="entry name" value="Homeodomain-like_sf"/>
</dbReference>
<keyword evidence="6" id="KW-1185">Reference proteome</keyword>
<dbReference type="InterPro" id="IPR050109">
    <property type="entry name" value="HTH-type_TetR-like_transc_reg"/>
</dbReference>
<evidence type="ECO:0000313" key="6">
    <source>
        <dbReference type="Proteomes" id="UP001432995"/>
    </source>
</evidence>
<organism evidence="5 6">
    <name type="scientific">Methylobacterium brachiatum</name>
    <dbReference type="NCBI Taxonomy" id="269660"/>
    <lineage>
        <taxon>Bacteria</taxon>
        <taxon>Pseudomonadati</taxon>
        <taxon>Pseudomonadota</taxon>
        <taxon>Alphaproteobacteria</taxon>
        <taxon>Hyphomicrobiales</taxon>
        <taxon>Methylobacteriaceae</taxon>
        <taxon>Methylobacterium</taxon>
    </lineage>
</organism>
<gene>
    <name evidence="5" type="ORF">ABS770_20395</name>
</gene>
<dbReference type="Gene3D" id="1.10.357.10">
    <property type="entry name" value="Tetracycline Repressor, domain 2"/>
    <property type="match status" value="1"/>
</dbReference>
<sequence>MPTKPRTKPPHERREDLMNAAERLFLDQGVASTTIEQITAGAGVAKGSFYLHFSSKEDVVGGLRQRFVATLLDTINAAVERRADGDWSGKLAAWATACGRGYAASARLHEIVFHDVPPPSLDGLADNILIDDLTRLLADGDQQEAWTIADARFTAVFLFNALHGVGLDAAQTGRLDVIEPRIVEHCFRLVGLPAPGESAADESGA</sequence>
<reference evidence="5" key="1">
    <citation type="submission" date="2024-06" db="EMBL/GenBank/DDBJ databases">
        <authorList>
            <person name="Campbell A.G."/>
        </authorList>
    </citation>
    <scope>NUCLEOTIDE SEQUENCE</scope>
    <source>
        <strain evidence="5">EM17</strain>
    </source>
</reference>
<dbReference type="Pfam" id="PF00440">
    <property type="entry name" value="TetR_N"/>
    <property type="match status" value="1"/>
</dbReference>
<proteinExistence type="predicted"/>
<dbReference type="PANTHER" id="PTHR30055">
    <property type="entry name" value="HTH-TYPE TRANSCRIPTIONAL REGULATOR RUTR"/>
    <property type="match status" value="1"/>
</dbReference>
<dbReference type="EMBL" id="JBELQD010000027">
    <property type="protein sequence ID" value="MER2290618.1"/>
    <property type="molecule type" value="Genomic_DNA"/>
</dbReference>
<accession>A0ABV1R6Z4</accession>
<protein>
    <submittedName>
        <fullName evidence="5">TetR/AcrR family transcriptional regulator</fullName>
    </submittedName>
</protein>
<evidence type="ECO:0000256" key="3">
    <source>
        <dbReference type="PROSITE-ProRule" id="PRU00335"/>
    </source>
</evidence>
<dbReference type="InterPro" id="IPR001647">
    <property type="entry name" value="HTH_TetR"/>
</dbReference>
<evidence type="ECO:0000256" key="1">
    <source>
        <dbReference type="ARBA" id="ARBA00023054"/>
    </source>
</evidence>
<feature type="domain" description="HTH tetR-type" evidence="4">
    <location>
        <begin position="11"/>
        <end position="71"/>
    </location>
</feature>
<keyword evidence="1" id="KW-0175">Coiled coil</keyword>
<evidence type="ECO:0000256" key="2">
    <source>
        <dbReference type="ARBA" id="ARBA00023125"/>
    </source>
</evidence>
<feature type="DNA-binding region" description="H-T-H motif" evidence="3">
    <location>
        <begin position="34"/>
        <end position="53"/>
    </location>
</feature>
<evidence type="ECO:0000259" key="4">
    <source>
        <dbReference type="PROSITE" id="PS50977"/>
    </source>
</evidence>
<dbReference type="InterPro" id="IPR023772">
    <property type="entry name" value="DNA-bd_HTH_TetR-type_CS"/>
</dbReference>
<evidence type="ECO:0000313" key="5">
    <source>
        <dbReference type="EMBL" id="MER2290618.1"/>
    </source>
</evidence>
<keyword evidence="2 3" id="KW-0238">DNA-binding</keyword>
<name>A0ABV1R6Z4_9HYPH</name>
<comment type="caution">
    <text evidence="5">The sequence shown here is derived from an EMBL/GenBank/DDBJ whole genome shotgun (WGS) entry which is preliminary data.</text>
</comment>
<dbReference type="PROSITE" id="PS01081">
    <property type="entry name" value="HTH_TETR_1"/>
    <property type="match status" value="1"/>
</dbReference>
<dbReference type="PRINTS" id="PR00455">
    <property type="entry name" value="HTHTETR"/>
</dbReference>
<dbReference type="PANTHER" id="PTHR30055:SF183">
    <property type="entry name" value="NUCLEOID OCCLUSION FACTOR SLMA"/>
    <property type="match status" value="1"/>
</dbReference>